<keyword evidence="2" id="KW-1185">Reference proteome</keyword>
<protein>
    <submittedName>
        <fullName evidence="1">10427_t:CDS:1</fullName>
    </submittedName>
</protein>
<sequence length="133" mass="15871">MKSSKKQERYNSFTIMDFQLFSFIDSNFILQIYHTGVICPIQHQKQVLDLIEFYFNLHPLIPINQNGDFLTKEEIWKKAQYPFWSINGLTNSTDKINYEVQVFDESSLFNVIESDNENDLKLDEIKKKIEKHE</sequence>
<accession>A0A9N9H887</accession>
<proteinExistence type="predicted"/>
<dbReference type="OrthoDB" id="10609225at2759"/>
<evidence type="ECO:0000313" key="1">
    <source>
        <dbReference type="EMBL" id="CAG8666407.1"/>
    </source>
</evidence>
<organism evidence="1 2">
    <name type="scientific">Cetraspora pellucida</name>
    <dbReference type="NCBI Taxonomy" id="1433469"/>
    <lineage>
        <taxon>Eukaryota</taxon>
        <taxon>Fungi</taxon>
        <taxon>Fungi incertae sedis</taxon>
        <taxon>Mucoromycota</taxon>
        <taxon>Glomeromycotina</taxon>
        <taxon>Glomeromycetes</taxon>
        <taxon>Diversisporales</taxon>
        <taxon>Gigasporaceae</taxon>
        <taxon>Cetraspora</taxon>
    </lineage>
</organism>
<dbReference type="AlphaFoldDB" id="A0A9N9H887"/>
<gene>
    <name evidence="1" type="ORF">CPELLU_LOCUS10047</name>
</gene>
<comment type="caution">
    <text evidence="1">The sequence shown here is derived from an EMBL/GenBank/DDBJ whole genome shotgun (WGS) entry which is preliminary data.</text>
</comment>
<name>A0A9N9H887_9GLOM</name>
<dbReference type="EMBL" id="CAJVQA010008092">
    <property type="protein sequence ID" value="CAG8666407.1"/>
    <property type="molecule type" value="Genomic_DNA"/>
</dbReference>
<dbReference type="Proteomes" id="UP000789759">
    <property type="component" value="Unassembled WGS sequence"/>
</dbReference>
<evidence type="ECO:0000313" key="2">
    <source>
        <dbReference type="Proteomes" id="UP000789759"/>
    </source>
</evidence>
<reference evidence="1" key="1">
    <citation type="submission" date="2021-06" db="EMBL/GenBank/DDBJ databases">
        <authorList>
            <person name="Kallberg Y."/>
            <person name="Tangrot J."/>
            <person name="Rosling A."/>
        </authorList>
    </citation>
    <scope>NUCLEOTIDE SEQUENCE</scope>
    <source>
        <strain evidence="1">FL966</strain>
    </source>
</reference>